<feature type="transmembrane region" description="Helical" evidence="6">
    <location>
        <begin position="63"/>
        <end position="83"/>
    </location>
</feature>
<feature type="transmembrane region" description="Helical" evidence="6">
    <location>
        <begin position="12"/>
        <end position="32"/>
    </location>
</feature>
<evidence type="ECO:0000313" key="8">
    <source>
        <dbReference type="Proteomes" id="UP000243507"/>
    </source>
</evidence>
<dbReference type="PANTHER" id="PTHR33529">
    <property type="entry name" value="SLR0882 PROTEIN-RELATED"/>
    <property type="match status" value="1"/>
</dbReference>
<organism evidence="7 8">
    <name type="scientific">Pseudothioclava arenosa</name>
    <dbReference type="NCBI Taxonomy" id="1795308"/>
    <lineage>
        <taxon>Bacteria</taxon>
        <taxon>Pseudomonadati</taxon>
        <taxon>Pseudomonadota</taxon>
        <taxon>Alphaproteobacteria</taxon>
        <taxon>Rhodobacterales</taxon>
        <taxon>Paracoccaceae</taxon>
        <taxon>Pseudothioclava</taxon>
    </lineage>
</organism>
<dbReference type="AlphaFoldDB" id="A0A2A4CNJ9"/>
<reference evidence="7 8" key="1">
    <citation type="submission" date="2017-09" db="EMBL/GenBank/DDBJ databases">
        <title>A multilocus sequence analysis scheme for characterization of bacteria in the genus Thioclava.</title>
        <authorList>
            <person name="Liu Y."/>
            <person name="Shao Z."/>
        </authorList>
    </citation>
    <scope>NUCLEOTIDE SEQUENCE [LARGE SCALE GENOMIC DNA]</scope>
    <source>
        <strain evidence="7 8">CAU 1312</strain>
    </source>
</reference>
<keyword evidence="8" id="KW-1185">Reference proteome</keyword>
<evidence type="ECO:0000256" key="2">
    <source>
        <dbReference type="ARBA" id="ARBA00022475"/>
    </source>
</evidence>
<evidence type="ECO:0000256" key="3">
    <source>
        <dbReference type="ARBA" id="ARBA00022692"/>
    </source>
</evidence>
<dbReference type="InterPro" id="IPR030923">
    <property type="entry name" value="LptG"/>
</dbReference>
<dbReference type="PANTHER" id="PTHR33529:SF2">
    <property type="entry name" value="LIPOPOLYSACCHARIDE EXPORT SYSTEM PERMEASE PROTEIN LPTG"/>
    <property type="match status" value="1"/>
</dbReference>
<dbReference type="GO" id="GO:0015920">
    <property type="term" value="P:lipopolysaccharide transport"/>
    <property type="evidence" value="ECO:0007669"/>
    <property type="project" value="TreeGrafter"/>
</dbReference>
<keyword evidence="3 6" id="KW-0812">Transmembrane</keyword>
<evidence type="ECO:0000256" key="5">
    <source>
        <dbReference type="ARBA" id="ARBA00023136"/>
    </source>
</evidence>
<dbReference type="InterPro" id="IPR005495">
    <property type="entry name" value="LptG/LptF_permease"/>
</dbReference>
<comment type="caution">
    <text evidence="7">The sequence shown here is derived from an EMBL/GenBank/DDBJ whole genome shotgun (WGS) entry which is preliminary data.</text>
</comment>
<feature type="transmembrane region" description="Helical" evidence="6">
    <location>
        <begin position="283"/>
        <end position="305"/>
    </location>
</feature>
<keyword evidence="5 6" id="KW-0472">Membrane</keyword>
<evidence type="ECO:0000313" key="7">
    <source>
        <dbReference type="EMBL" id="PCD75832.1"/>
    </source>
</evidence>
<feature type="transmembrane region" description="Helical" evidence="6">
    <location>
        <begin position="348"/>
        <end position="369"/>
    </location>
</feature>
<feature type="transmembrane region" description="Helical" evidence="6">
    <location>
        <begin position="95"/>
        <end position="117"/>
    </location>
</feature>
<name>A0A2A4CNJ9_9RHOB</name>
<gene>
    <name evidence="7" type="primary">lptG</name>
    <name evidence="7" type="ORF">CLN94_11790</name>
</gene>
<dbReference type="GO" id="GO:0055085">
    <property type="term" value="P:transmembrane transport"/>
    <property type="evidence" value="ECO:0007669"/>
    <property type="project" value="InterPro"/>
</dbReference>
<feature type="transmembrane region" description="Helical" evidence="6">
    <location>
        <begin position="317"/>
        <end position="336"/>
    </location>
</feature>
<dbReference type="NCBIfam" id="TIGR04408">
    <property type="entry name" value="LptG_lptG"/>
    <property type="match status" value="1"/>
</dbReference>
<dbReference type="Pfam" id="PF03739">
    <property type="entry name" value="LptF_LptG"/>
    <property type="match status" value="1"/>
</dbReference>
<dbReference type="GO" id="GO:0043190">
    <property type="term" value="C:ATP-binding cassette (ABC) transporter complex"/>
    <property type="evidence" value="ECO:0007669"/>
    <property type="project" value="InterPro"/>
</dbReference>
<keyword evidence="2" id="KW-1003">Cell membrane</keyword>
<keyword evidence="4 6" id="KW-1133">Transmembrane helix</keyword>
<dbReference type="RefSeq" id="WP_096434150.1">
    <property type="nucleotide sequence ID" value="NZ_NTJD01000009.1"/>
</dbReference>
<dbReference type="OrthoDB" id="9798468at2"/>
<dbReference type="EMBL" id="NTJD01000009">
    <property type="protein sequence ID" value="PCD75832.1"/>
    <property type="molecule type" value="Genomic_DNA"/>
</dbReference>
<comment type="subcellular location">
    <subcellularLocation>
        <location evidence="1">Cell membrane</location>
        <topology evidence="1">Multi-pass membrane protein</topology>
    </subcellularLocation>
</comment>
<evidence type="ECO:0000256" key="1">
    <source>
        <dbReference type="ARBA" id="ARBA00004651"/>
    </source>
</evidence>
<accession>A0A2A4CNJ9</accession>
<protein>
    <submittedName>
        <fullName evidence="7">LPS export ABC transporter permease LptG</fullName>
    </submittedName>
</protein>
<sequence>MTLSFYIARRFLRAFGIVGGAFAGILFLINLAELARRLSGDDYGIGALSRFALLKLPQTLYEILPLVMVLAAVTLFIGLARSSELVVIRAAGRSALRMLVAPVLVAVAIGMIAVTMGNPIVSATKNRYEQLMSERKSETRSTISIGREGVWMRQGAGLAADGKTPAQAVIQAASANADATRLSDVTFLIFVPGQGPVRRLRAASAELVPGAWALTDVKDWNLGGSTNPEFEATRHDSLRIDSDLTAARIRESFGEPEDVALWQLPGFIASLDAAGFSSLRHRVWFLSELSLPIFLGAMVLVAAAFTMRHARSGRMGMMVLLAFGLGLGMFFLRYVAQILGGNGQVPLMLAAWAPPLIAVIVPLAFVLHLEDG</sequence>
<evidence type="ECO:0000256" key="4">
    <source>
        <dbReference type="ARBA" id="ARBA00022989"/>
    </source>
</evidence>
<proteinExistence type="predicted"/>
<dbReference type="Proteomes" id="UP000243507">
    <property type="component" value="Unassembled WGS sequence"/>
</dbReference>
<evidence type="ECO:0000256" key="6">
    <source>
        <dbReference type="SAM" id="Phobius"/>
    </source>
</evidence>